<dbReference type="SUPFAM" id="SSF55729">
    <property type="entry name" value="Acyl-CoA N-acyltransferases (Nat)"/>
    <property type="match status" value="1"/>
</dbReference>
<evidence type="ECO:0000313" key="1">
    <source>
        <dbReference type="EMBL" id="OCK79305.1"/>
    </source>
</evidence>
<evidence type="ECO:0000313" key="2">
    <source>
        <dbReference type="Proteomes" id="UP000250266"/>
    </source>
</evidence>
<gene>
    <name evidence="1" type="ORF">K432DRAFT_300159</name>
</gene>
<keyword evidence="2" id="KW-1185">Reference proteome</keyword>
<reference evidence="1 2" key="1">
    <citation type="journal article" date="2016" name="Nat. Commun.">
        <title>Ectomycorrhizal ecology is imprinted in the genome of the dominant symbiotic fungus Cenococcum geophilum.</title>
        <authorList>
            <consortium name="DOE Joint Genome Institute"/>
            <person name="Peter M."/>
            <person name="Kohler A."/>
            <person name="Ohm R.A."/>
            <person name="Kuo A."/>
            <person name="Krutzmann J."/>
            <person name="Morin E."/>
            <person name="Arend M."/>
            <person name="Barry K.W."/>
            <person name="Binder M."/>
            <person name="Choi C."/>
            <person name="Clum A."/>
            <person name="Copeland A."/>
            <person name="Grisel N."/>
            <person name="Haridas S."/>
            <person name="Kipfer T."/>
            <person name="LaButti K."/>
            <person name="Lindquist E."/>
            <person name="Lipzen A."/>
            <person name="Maire R."/>
            <person name="Meier B."/>
            <person name="Mihaltcheva S."/>
            <person name="Molinier V."/>
            <person name="Murat C."/>
            <person name="Poggeler S."/>
            <person name="Quandt C.A."/>
            <person name="Sperisen C."/>
            <person name="Tritt A."/>
            <person name="Tisserant E."/>
            <person name="Crous P.W."/>
            <person name="Henrissat B."/>
            <person name="Nehls U."/>
            <person name="Egli S."/>
            <person name="Spatafora J.W."/>
            <person name="Grigoriev I.V."/>
            <person name="Martin F.M."/>
        </authorList>
    </citation>
    <scope>NUCLEOTIDE SEQUENCE [LARGE SCALE GENOMIC DNA]</scope>
    <source>
        <strain evidence="1 2">CBS 459.81</strain>
    </source>
</reference>
<organism evidence="1 2">
    <name type="scientific">Lepidopterella palustris CBS 459.81</name>
    <dbReference type="NCBI Taxonomy" id="1314670"/>
    <lineage>
        <taxon>Eukaryota</taxon>
        <taxon>Fungi</taxon>
        <taxon>Dikarya</taxon>
        <taxon>Ascomycota</taxon>
        <taxon>Pezizomycotina</taxon>
        <taxon>Dothideomycetes</taxon>
        <taxon>Pleosporomycetidae</taxon>
        <taxon>Mytilinidiales</taxon>
        <taxon>Argynnaceae</taxon>
        <taxon>Lepidopterella</taxon>
    </lineage>
</organism>
<dbReference type="Proteomes" id="UP000250266">
    <property type="component" value="Unassembled WGS sequence"/>
</dbReference>
<protein>
    <recommendedName>
        <fullName evidence="3">N-acetyltransferase domain-containing protein</fullName>
    </recommendedName>
</protein>
<dbReference type="InterPro" id="IPR052523">
    <property type="entry name" value="Trichothecene_AcTrans"/>
</dbReference>
<proteinExistence type="predicted"/>
<dbReference type="PANTHER" id="PTHR42791:SF2">
    <property type="entry name" value="N-ACETYLTRANSFERASE DOMAIN-CONTAINING PROTEIN"/>
    <property type="match status" value="1"/>
</dbReference>
<dbReference type="AlphaFoldDB" id="A0A8E2E8N4"/>
<dbReference type="InterPro" id="IPR016181">
    <property type="entry name" value="Acyl_CoA_acyltransferase"/>
</dbReference>
<accession>A0A8E2E8N4</accession>
<dbReference type="Gene3D" id="3.40.630.30">
    <property type="match status" value="1"/>
</dbReference>
<dbReference type="OrthoDB" id="4738875at2759"/>
<name>A0A8E2E8N4_9PEZI</name>
<dbReference type="PANTHER" id="PTHR42791">
    <property type="entry name" value="GNAT FAMILY ACETYLTRANSFERASE"/>
    <property type="match status" value="1"/>
</dbReference>
<evidence type="ECO:0008006" key="3">
    <source>
        <dbReference type="Google" id="ProtNLM"/>
    </source>
</evidence>
<dbReference type="EMBL" id="KV745012">
    <property type="protein sequence ID" value="OCK79305.1"/>
    <property type="molecule type" value="Genomic_DNA"/>
</dbReference>
<sequence length="228" mass="25997">MASTSPLNKTRPTPRIRPATLADKEAWVSANLAGYELDPSFQWRYPKRKEFPEDARKASGDVFEMALGISSITCVVAELPRIDDEEPGDTDWVVVAVAMWEWKDWEEVQIPASFSSPASGRRDMDPIRQKLFIETITAAEKQYFGHEWGKKRLVLADLAADPKYHRRGAGKALLQYGSPMGRYLYTHLGFKELGYVDCGIKGEEKRIRTWIMVWLPEGWSKESIVELT</sequence>